<dbReference type="InterPro" id="IPR002052">
    <property type="entry name" value="DNA_methylase_N6_adenine_CS"/>
</dbReference>
<feature type="domain" description="DNA methylase N-4/N-6" evidence="7">
    <location>
        <begin position="122"/>
        <end position="476"/>
    </location>
</feature>
<evidence type="ECO:0000256" key="5">
    <source>
        <dbReference type="ARBA" id="ARBA00022691"/>
    </source>
</evidence>
<evidence type="ECO:0000256" key="2">
    <source>
        <dbReference type="ARBA" id="ARBA00011900"/>
    </source>
</evidence>
<dbReference type="EC" id="2.1.1.72" evidence="2"/>
<comment type="catalytic activity">
    <reaction evidence="6">
        <text>a 2'-deoxyadenosine in DNA + S-adenosyl-L-methionine = an N(6)-methyl-2'-deoxyadenosine in DNA + S-adenosyl-L-homocysteine + H(+)</text>
        <dbReference type="Rhea" id="RHEA:15197"/>
        <dbReference type="Rhea" id="RHEA-COMP:12418"/>
        <dbReference type="Rhea" id="RHEA-COMP:12419"/>
        <dbReference type="ChEBI" id="CHEBI:15378"/>
        <dbReference type="ChEBI" id="CHEBI:57856"/>
        <dbReference type="ChEBI" id="CHEBI:59789"/>
        <dbReference type="ChEBI" id="CHEBI:90615"/>
        <dbReference type="ChEBI" id="CHEBI:90616"/>
        <dbReference type="EC" id="2.1.1.72"/>
    </reaction>
</comment>
<reference evidence="8" key="1">
    <citation type="submission" date="2019-01" db="EMBL/GenBank/DDBJ databases">
        <authorList>
            <consortium name="Genoscope - CEA"/>
            <person name="William W."/>
        </authorList>
    </citation>
    <scope>NUCLEOTIDE SEQUENCE</scope>
    <source>
        <strain evidence="8">CR-1</strain>
    </source>
</reference>
<dbReference type="PRINTS" id="PR00506">
    <property type="entry name" value="D21N6MTFRASE"/>
</dbReference>
<dbReference type="InterPro" id="IPR002941">
    <property type="entry name" value="DNA_methylase_N4/N6"/>
</dbReference>
<dbReference type="Pfam" id="PF01555">
    <property type="entry name" value="N6_N4_Mtase"/>
    <property type="match status" value="1"/>
</dbReference>
<dbReference type="GO" id="GO:0032259">
    <property type="term" value="P:methylation"/>
    <property type="evidence" value="ECO:0007669"/>
    <property type="project" value="UniProtKB-KW"/>
</dbReference>
<dbReference type="InterPro" id="IPR029063">
    <property type="entry name" value="SAM-dependent_MTases_sf"/>
</dbReference>
<evidence type="ECO:0000256" key="6">
    <source>
        <dbReference type="ARBA" id="ARBA00047942"/>
    </source>
</evidence>
<dbReference type="GO" id="GO:0008170">
    <property type="term" value="F:N-methyltransferase activity"/>
    <property type="evidence" value="ECO:0007669"/>
    <property type="project" value="InterPro"/>
</dbReference>
<evidence type="ECO:0000256" key="4">
    <source>
        <dbReference type="ARBA" id="ARBA00022679"/>
    </source>
</evidence>
<gene>
    <name evidence="8" type="ORF">EPICR_230005</name>
</gene>
<dbReference type="GO" id="GO:0009007">
    <property type="term" value="F:site-specific DNA-methyltransferase (adenine-specific) activity"/>
    <property type="evidence" value="ECO:0007669"/>
    <property type="project" value="UniProtKB-EC"/>
</dbReference>
<dbReference type="Gene3D" id="3.40.50.150">
    <property type="entry name" value="Vaccinia Virus protein VP39"/>
    <property type="match status" value="1"/>
</dbReference>
<evidence type="ECO:0000259" key="7">
    <source>
        <dbReference type="Pfam" id="PF01555"/>
    </source>
</evidence>
<dbReference type="PROSITE" id="PS00092">
    <property type="entry name" value="N6_MTASE"/>
    <property type="match status" value="1"/>
</dbReference>
<evidence type="ECO:0000313" key="8">
    <source>
        <dbReference type="EMBL" id="VEN74037.1"/>
    </source>
</evidence>
<proteinExistence type="inferred from homology"/>
<accession>A0A484HH83</accession>
<evidence type="ECO:0000256" key="3">
    <source>
        <dbReference type="ARBA" id="ARBA00022603"/>
    </source>
</evidence>
<keyword evidence="4" id="KW-0808">Transferase</keyword>
<dbReference type="GO" id="GO:0003677">
    <property type="term" value="F:DNA binding"/>
    <property type="evidence" value="ECO:0007669"/>
    <property type="project" value="InterPro"/>
</dbReference>
<dbReference type="InterPro" id="IPR002295">
    <property type="entry name" value="N4/N6-MTase_EcoPI_Mod-like"/>
</dbReference>
<protein>
    <recommendedName>
        <fullName evidence="2">site-specific DNA-methyltransferase (adenine-specific)</fullName>
        <ecNumber evidence="2">2.1.1.72</ecNumber>
    </recommendedName>
</protein>
<keyword evidence="3" id="KW-0489">Methyltransferase</keyword>
<dbReference type="PIRSF" id="PIRSF015855">
    <property type="entry name" value="TypeIII_Mtase_mKpnI"/>
    <property type="match status" value="1"/>
</dbReference>
<dbReference type="EMBL" id="CAACVI010000016">
    <property type="protein sequence ID" value="VEN74037.1"/>
    <property type="molecule type" value="Genomic_DNA"/>
</dbReference>
<name>A0A484HH83_9BACT</name>
<keyword evidence="5" id="KW-0949">S-adenosyl-L-methionine</keyword>
<organism evidence="8">
    <name type="scientific">uncultured Desulfobacteraceae bacterium</name>
    <dbReference type="NCBI Taxonomy" id="218296"/>
    <lineage>
        <taxon>Bacteria</taxon>
        <taxon>Pseudomonadati</taxon>
        <taxon>Thermodesulfobacteriota</taxon>
        <taxon>Desulfobacteria</taxon>
        <taxon>Desulfobacterales</taxon>
        <taxon>Desulfobacteraceae</taxon>
        <taxon>environmental samples</taxon>
    </lineage>
</organism>
<dbReference type="AlphaFoldDB" id="A0A484HH83"/>
<evidence type="ECO:0000256" key="1">
    <source>
        <dbReference type="ARBA" id="ARBA00006594"/>
    </source>
</evidence>
<sequence>MMEKLKMKTPDLADKNIEQIAKLFPHVITEIKDKDGTIKKAVDFDLLKQSLSDVLADDDDERYRLDWPGKKASLLKANTPITKTLRPCREESVDFDTTENLYIEGDNFEVLKILQESYLGKIKMIYIDPPYNTGKDFIYKDDFKVGRNEYEEEIGAVDEDGDKLFKNTDSNGRFHSDWLSMMYERLIVSRDFLREDGVVFISIDDNEVRNITKLCDEVFGEDNHIATLTIINNMKGRNDKANIATCHEYLSVYSKNKFISNGLPMSKEQLAKYKYTDKNGNKYALRDLRKRGRPDRREDRPNMYFPIFYNESKKTCSLQGETDEDIEIVPLRGDGSDGRWRWGVDTVKKNLGILQPKYLKQKDKWGIEHRVYLNIKNDEDIDEESDDGDQEFLRTSKSKSFWWGGDISTDVANREFKKIFNDINPDYPKSPFFIEKLIHMGIKNDDIVMDFFAGSATTAHAVMQLNAEDNGKRKFIMVQLPEKTDEKSEAHKAGYETIAEIGKERIRRAGKKIKEDLEKKNRQLKLLEDPVDSSRLDTGFRVYKTASTNMKDVYYHPDKLGQMDILDLISNIKEDRAPEDLLTQVILDLGLTLDLPIETKEILGNTVFIVQTNALVACFDKNINFKIIDEIAALKPFKAVFKDAGFVDDKDRINVEERFKRLSPETAITVI</sequence>
<comment type="similarity">
    <text evidence="1">Belongs to the N(4)/N(6)-methyltransferase family.</text>
</comment>
<dbReference type="SUPFAM" id="SSF53335">
    <property type="entry name" value="S-adenosyl-L-methionine-dependent methyltransferases"/>
    <property type="match status" value="1"/>
</dbReference>